<name>A0A7R9KQE4_9ACAR</name>
<evidence type="ECO:0000256" key="6">
    <source>
        <dbReference type="PROSITE-ProRule" id="PRU10141"/>
    </source>
</evidence>
<keyword evidence="4 6" id="KW-0067">ATP-binding</keyword>
<dbReference type="PROSITE" id="PS50011">
    <property type="entry name" value="PROTEIN_KINASE_DOM"/>
    <property type="match status" value="1"/>
</dbReference>
<dbReference type="Gene3D" id="1.10.510.10">
    <property type="entry name" value="Transferase(Phosphotransferase) domain 1"/>
    <property type="match status" value="1"/>
</dbReference>
<dbReference type="Proteomes" id="UP000759131">
    <property type="component" value="Unassembled WGS sequence"/>
</dbReference>
<dbReference type="InterPro" id="IPR011009">
    <property type="entry name" value="Kinase-like_dom_sf"/>
</dbReference>
<dbReference type="EMBL" id="CAJPIZ010003740">
    <property type="protein sequence ID" value="CAG2106740.1"/>
    <property type="molecule type" value="Genomic_DNA"/>
</dbReference>
<dbReference type="OrthoDB" id="4062651at2759"/>
<keyword evidence="3" id="KW-0418">Kinase</keyword>
<dbReference type="Gene3D" id="2.130.10.30">
    <property type="entry name" value="Regulator of chromosome condensation 1/beta-lactamase-inhibitor protein II"/>
    <property type="match status" value="1"/>
</dbReference>
<dbReference type="Pfam" id="PF00069">
    <property type="entry name" value="Pkinase"/>
    <property type="match status" value="1"/>
</dbReference>
<dbReference type="PROSITE" id="PS00107">
    <property type="entry name" value="PROTEIN_KINASE_ATP"/>
    <property type="match status" value="1"/>
</dbReference>
<sequence>MASIYCSSYASFAITSNGHVFSWGRNHYYNLGHIITPNLSRITQQLRKYPRRSAFLTYFDELGKLGSGTFGTVYKVKYKDRYSLGTNSRYAIKVIEHDVSSEYVVQYLHCSLETDNICRTTCIITHLYDQSLTSVLDLKGPAFGRRSAEEAMNLSEYYISCQLFKELLECIQYLHDLSPAVIHRDLKPDNVLVSLNPQNGRYLKLCDFGLAVLHERSGVTRHTGCVGTSIYMASEVRLNKDYTTKVDVYSLAVE</sequence>
<dbReference type="SUPFAM" id="SSF56112">
    <property type="entry name" value="Protein kinase-like (PK-like)"/>
    <property type="match status" value="1"/>
</dbReference>
<gene>
    <name evidence="9" type="ORF">OSB1V03_LOCUS6743</name>
</gene>
<dbReference type="InterPro" id="IPR050339">
    <property type="entry name" value="CC_SR_Kinase"/>
</dbReference>
<keyword evidence="1" id="KW-0808">Transferase</keyword>
<feature type="domain" description="Protein kinase" evidence="8">
    <location>
        <begin position="59"/>
        <end position="254"/>
    </location>
</feature>
<dbReference type="InterPro" id="IPR009091">
    <property type="entry name" value="RCC1/BLIP-II"/>
</dbReference>
<keyword evidence="2 6" id="KW-0547">Nucleotide-binding</keyword>
<keyword evidence="10" id="KW-1185">Reference proteome</keyword>
<dbReference type="GO" id="GO:0005634">
    <property type="term" value="C:nucleus"/>
    <property type="evidence" value="ECO:0007669"/>
    <property type="project" value="TreeGrafter"/>
</dbReference>
<dbReference type="CDD" id="cd00180">
    <property type="entry name" value="PKc"/>
    <property type="match status" value="1"/>
</dbReference>
<dbReference type="InterPro" id="IPR017441">
    <property type="entry name" value="Protein_kinase_ATP_BS"/>
</dbReference>
<dbReference type="GO" id="GO:0005737">
    <property type="term" value="C:cytoplasm"/>
    <property type="evidence" value="ECO:0007669"/>
    <property type="project" value="TreeGrafter"/>
</dbReference>
<comment type="similarity">
    <text evidence="5">Belongs to the protein kinase superfamily. Ser/Thr protein kinase family. GCN2 subfamily.</text>
</comment>
<dbReference type="PANTHER" id="PTHR11042">
    <property type="entry name" value="EUKARYOTIC TRANSLATION INITIATION FACTOR 2-ALPHA KINASE EIF2-ALPHA KINASE -RELATED"/>
    <property type="match status" value="1"/>
</dbReference>
<dbReference type="GO" id="GO:0005524">
    <property type="term" value="F:ATP binding"/>
    <property type="evidence" value="ECO:0007669"/>
    <property type="project" value="UniProtKB-UniRule"/>
</dbReference>
<evidence type="ECO:0000256" key="1">
    <source>
        <dbReference type="ARBA" id="ARBA00022679"/>
    </source>
</evidence>
<organism evidence="9">
    <name type="scientific">Medioppia subpectinata</name>
    <dbReference type="NCBI Taxonomy" id="1979941"/>
    <lineage>
        <taxon>Eukaryota</taxon>
        <taxon>Metazoa</taxon>
        <taxon>Ecdysozoa</taxon>
        <taxon>Arthropoda</taxon>
        <taxon>Chelicerata</taxon>
        <taxon>Arachnida</taxon>
        <taxon>Acari</taxon>
        <taxon>Acariformes</taxon>
        <taxon>Sarcoptiformes</taxon>
        <taxon>Oribatida</taxon>
        <taxon>Brachypylina</taxon>
        <taxon>Oppioidea</taxon>
        <taxon>Oppiidae</taxon>
        <taxon>Medioppia</taxon>
    </lineage>
</organism>
<dbReference type="PROSITE" id="PS00108">
    <property type="entry name" value="PROTEIN_KINASE_ST"/>
    <property type="match status" value="1"/>
</dbReference>
<evidence type="ECO:0000256" key="5">
    <source>
        <dbReference type="ARBA" id="ARBA00037982"/>
    </source>
</evidence>
<dbReference type="GO" id="GO:0004674">
    <property type="term" value="F:protein serine/threonine kinase activity"/>
    <property type="evidence" value="ECO:0007669"/>
    <property type="project" value="UniProtKB-KW"/>
</dbReference>
<dbReference type="SMART" id="SM00220">
    <property type="entry name" value="S_TKc"/>
    <property type="match status" value="1"/>
</dbReference>
<evidence type="ECO:0000256" key="2">
    <source>
        <dbReference type="ARBA" id="ARBA00022741"/>
    </source>
</evidence>
<dbReference type="AlphaFoldDB" id="A0A7R9KQE4"/>
<dbReference type="InterPro" id="IPR008271">
    <property type="entry name" value="Ser/Thr_kinase_AS"/>
</dbReference>
<dbReference type="InterPro" id="IPR000719">
    <property type="entry name" value="Prot_kinase_dom"/>
</dbReference>
<proteinExistence type="inferred from homology"/>
<accession>A0A7R9KQE4</accession>
<reference evidence="9" key="1">
    <citation type="submission" date="2020-11" db="EMBL/GenBank/DDBJ databases">
        <authorList>
            <person name="Tran Van P."/>
        </authorList>
    </citation>
    <scope>NUCLEOTIDE SEQUENCE</scope>
</reference>
<evidence type="ECO:0000313" key="9">
    <source>
        <dbReference type="EMBL" id="CAD7626310.1"/>
    </source>
</evidence>
<evidence type="ECO:0000256" key="3">
    <source>
        <dbReference type="ARBA" id="ARBA00022777"/>
    </source>
</evidence>
<evidence type="ECO:0000313" key="10">
    <source>
        <dbReference type="Proteomes" id="UP000759131"/>
    </source>
</evidence>
<dbReference type="Pfam" id="PF13540">
    <property type="entry name" value="RCC1_2"/>
    <property type="match status" value="1"/>
</dbReference>
<evidence type="ECO:0000256" key="7">
    <source>
        <dbReference type="RuleBase" id="RU000304"/>
    </source>
</evidence>
<keyword evidence="7" id="KW-0723">Serine/threonine-protein kinase</keyword>
<dbReference type="SUPFAM" id="SSF50985">
    <property type="entry name" value="RCC1/BLIP-II"/>
    <property type="match status" value="1"/>
</dbReference>
<evidence type="ECO:0000256" key="4">
    <source>
        <dbReference type="ARBA" id="ARBA00022840"/>
    </source>
</evidence>
<dbReference type="EMBL" id="OC858315">
    <property type="protein sequence ID" value="CAD7626310.1"/>
    <property type="molecule type" value="Genomic_DNA"/>
</dbReference>
<evidence type="ECO:0000259" key="8">
    <source>
        <dbReference type="PROSITE" id="PS50011"/>
    </source>
</evidence>
<protein>
    <recommendedName>
        <fullName evidence="8">Protein kinase domain-containing protein</fullName>
    </recommendedName>
</protein>
<feature type="binding site" evidence="6">
    <location>
        <position position="93"/>
    </location>
    <ligand>
        <name>ATP</name>
        <dbReference type="ChEBI" id="CHEBI:30616"/>
    </ligand>
</feature>